<name>A0ABN1DVH8_SACER</name>
<feature type="transmembrane region" description="Helical" evidence="2">
    <location>
        <begin position="63"/>
        <end position="84"/>
    </location>
</feature>
<comment type="caution">
    <text evidence="3">The sequence shown here is derived from an EMBL/GenBank/DDBJ whole genome shotgun (WGS) entry which is preliminary data.</text>
</comment>
<evidence type="ECO:0000313" key="4">
    <source>
        <dbReference type="Proteomes" id="UP001500729"/>
    </source>
</evidence>
<dbReference type="EMBL" id="BAAAGS010000058">
    <property type="protein sequence ID" value="GAA0552897.1"/>
    <property type="molecule type" value="Genomic_DNA"/>
</dbReference>
<keyword evidence="2" id="KW-0812">Transmembrane</keyword>
<evidence type="ECO:0000256" key="1">
    <source>
        <dbReference type="SAM" id="MobiDB-lite"/>
    </source>
</evidence>
<evidence type="ECO:0000313" key="3">
    <source>
        <dbReference type="EMBL" id="GAA0552897.1"/>
    </source>
</evidence>
<proteinExistence type="predicted"/>
<feature type="transmembrane region" description="Helical" evidence="2">
    <location>
        <begin position="90"/>
        <end position="108"/>
    </location>
</feature>
<reference evidence="3 4" key="1">
    <citation type="journal article" date="2019" name="Int. J. Syst. Evol. Microbiol.">
        <title>The Global Catalogue of Microorganisms (GCM) 10K type strain sequencing project: providing services to taxonomists for standard genome sequencing and annotation.</title>
        <authorList>
            <consortium name="The Broad Institute Genomics Platform"/>
            <consortium name="The Broad Institute Genome Sequencing Center for Infectious Disease"/>
            <person name="Wu L."/>
            <person name="Ma J."/>
        </authorList>
    </citation>
    <scope>NUCLEOTIDE SEQUENCE [LARGE SCALE GENOMIC DNA]</scope>
    <source>
        <strain evidence="3 4">JCM 10303</strain>
    </source>
</reference>
<gene>
    <name evidence="3" type="ORF">GCM10009533_58820</name>
</gene>
<evidence type="ECO:0000256" key="2">
    <source>
        <dbReference type="SAM" id="Phobius"/>
    </source>
</evidence>
<feature type="region of interest" description="Disordered" evidence="1">
    <location>
        <begin position="199"/>
        <end position="220"/>
    </location>
</feature>
<organism evidence="3 4">
    <name type="scientific">Saccharopolyspora erythraea</name>
    <name type="common">Streptomyces erythraeus</name>
    <dbReference type="NCBI Taxonomy" id="1836"/>
    <lineage>
        <taxon>Bacteria</taxon>
        <taxon>Bacillati</taxon>
        <taxon>Actinomycetota</taxon>
        <taxon>Actinomycetes</taxon>
        <taxon>Pseudonocardiales</taxon>
        <taxon>Pseudonocardiaceae</taxon>
        <taxon>Saccharopolyspora</taxon>
    </lineage>
</organism>
<feature type="region of interest" description="Disordered" evidence="1">
    <location>
        <begin position="1"/>
        <end position="49"/>
    </location>
</feature>
<dbReference type="Proteomes" id="UP001500729">
    <property type="component" value="Unassembled WGS sequence"/>
</dbReference>
<accession>A0ABN1DVH8</accession>
<keyword evidence="2" id="KW-0472">Membrane</keyword>
<protein>
    <recommendedName>
        <fullName evidence="5">PH (Pleckstrin Homology) domain-containing protein</fullName>
    </recommendedName>
</protein>
<keyword evidence="4" id="KW-1185">Reference proteome</keyword>
<keyword evidence="2" id="KW-1133">Transmembrane helix</keyword>
<sequence>MAGDDITDQLPTRPDPQSGEPRPPTAPTQHAEGYNERKPSRVPRPPKGQSPVLEYYRGSRLSAWLTSLVPSAVLLVAGMLHSGVMWTLTFWPTWLFVGGLYAFNVYAWRSEVVTAGADWVRFRRHWVCTYELTSIRLVARGANGHDLVLEDRDGRAVGAKPYLFQANRRLWDLVYLGMRHSAANGAEVNRPARGTYPEVAAAGLRGSKSRGRTQDSDSSE</sequence>
<evidence type="ECO:0008006" key="5">
    <source>
        <dbReference type="Google" id="ProtNLM"/>
    </source>
</evidence>